<reference evidence="1 2" key="2">
    <citation type="journal article" date="2022" name="Mol. Ecol. Resour.">
        <title>The genomes of chicory, endive, great burdock and yacon provide insights into Asteraceae paleo-polyploidization history and plant inulin production.</title>
        <authorList>
            <person name="Fan W."/>
            <person name="Wang S."/>
            <person name="Wang H."/>
            <person name="Wang A."/>
            <person name="Jiang F."/>
            <person name="Liu H."/>
            <person name="Zhao H."/>
            <person name="Xu D."/>
            <person name="Zhang Y."/>
        </authorList>
    </citation>
    <scope>NUCLEOTIDE SEQUENCE [LARGE SCALE GENOMIC DNA]</scope>
    <source>
        <strain evidence="2">cv. Niubang</strain>
    </source>
</reference>
<proteinExistence type="predicted"/>
<protein>
    <submittedName>
        <fullName evidence="1">Uncharacterized protein</fullName>
    </submittedName>
</protein>
<comment type="caution">
    <text evidence="1">The sequence shown here is derived from an EMBL/GenBank/DDBJ whole genome shotgun (WGS) entry which is preliminary data.</text>
</comment>
<evidence type="ECO:0000313" key="2">
    <source>
        <dbReference type="Proteomes" id="UP001055879"/>
    </source>
</evidence>
<organism evidence="1 2">
    <name type="scientific">Arctium lappa</name>
    <name type="common">Greater burdock</name>
    <name type="synonym">Lappa major</name>
    <dbReference type="NCBI Taxonomy" id="4217"/>
    <lineage>
        <taxon>Eukaryota</taxon>
        <taxon>Viridiplantae</taxon>
        <taxon>Streptophyta</taxon>
        <taxon>Embryophyta</taxon>
        <taxon>Tracheophyta</taxon>
        <taxon>Spermatophyta</taxon>
        <taxon>Magnoliopsida</taxon>
        <taxon>eudicotyledons</taxon>
        <taxon>Gunneridae</taxon>
        <taxon>Pentapetalae</taxon>
        <taxon>asterids</taxon>
        <taxon>campanulids</taxon>
        <taxon>Asterales</taxon>
        <taxon>Asteraceae</taxon>
        <taxon>Carduoideae</taxon>
        <taxon>Cardueae</taxon>
        <taxon>Arctiinae</taxon>
        <taxon>Arctium</taxon>
    </lineage>
</organism>
<keyword evidence="2" id="KW-1185">Reference proteome</keyword>
<gene>
    <name evidence="1" type="ORF">L6452_19150</name>
</gene>
<evidence type="ECO:0000313" key="1">
    <source>
        <dbReference type="EMBL" id="KAI3718286.1"/>
    </source>
</evidence>
<dbReference type="Proteomes" id="UP001055879">
    <property type="component" value="Linkage Group LG06"/>
</dbReference>
<name>A0ACB9B958_ARCLA</name>
<reference evidence="2" key="1">
    <citation type="journal article" date="2022" name="Mol. Ecol. Resour.">
        <title>The genomes of chicory, endive, great burdock and yacon provide insights into Asteraceae palaeo-polyploidization history and plant inulin production.</title>
        <authorList>
            <person name="Fan W."/>
            <person name="Wang S."/>
            <person name="Wang H."/>
            <person name="Wang A."/>
            <person name="Jiang F."/>
            <person name="Liu H."/>
            <person name="Zhao H."/>
            <person name="Xu D."/>
            <person name="Zhang Y."/>
        </authorList>
    </citation>
    <scope>NUCLEOTIDE SEQUENCE [LARGE SCALE GENOMIC DNA]</scope>
    <source>
        <strain evidence="2">cv. Niubang</strain>
    </source>
</reference>
<sequence length="349" mass="39572">MISPRDDGGRWWQKGNRGGEDAMCPSIPCSPTVFIEHLPIFVEHSPPSPTTFPFSSHHHLQPFNICRSRTGNISIICGAKITSLEKREERGGNPGASSKKLEWVIDRGGRREKGEAAIVAAVREMCFQENRLFSLSRLLHQKLEIDFNLHQSQPNRLSSLSRLLHLVFSIRSWNSILICIDLNLQQENSYINIRMALISDSLTSFTGITFPKALLPQKLIGNKSIDYKKSWLVFEKISRTRPRYFVREGYGTKYAISVGRGNHKLSLYNDVKEPFWLAPTKGFIRGLKALFTFLAEQPSQLKYIEWPGFQNTVKTASLTLVLVAMLIVVLSSVDSGLWYLLAKILRKPA</sequence>
<accession>A0ACB9B958</accession>
<dbReference type="EMBL" id="CM042052">
    <property type="protein sequence ID" value="KAI3718286.1"/>
    <property type="molecule type" value="Genomic_DNA"/>
</dbReference>